<proteinExistence type="predicted"/>
<keyword evidence="4" id="KW-1185">Reference proteome</keyword>
<dbReference type="STRING" id="1429083.GCA_001885685_00252"/>
<dbReference type="Gene3D" id="1.20.1270.180">
    <property type="match status" value="1"/>
</dbReference>
<dbReference type="InterPro" id="IPR009739">
    <property type="entry name" value="LprI-like_N"/>
</dbReference>
<feature type="signal peptide" evidence="1">
    <location>
        <begin position="1"/>
        <end position="18"/>
    </location>
</feature>
<feature type="domain" description="Lysozyme inhibitor LprI-like N-terminal" evidence="2">
    <location>
        <begin position="29"/>
        <end position="124"/>
    </location>
</feature>
<protein>
    <recommendedName>
        <fullName evidence="2">Lysozyme inhibitor LprI-like N-terminal domain-containing protein</fullName>
    </recommendedName>
</protein>
<dbReference type="Proteomes" id="UP000185766">
    <property type="component" value="Unassembled WGS sequence"/>
</dbReference>
<evidence type="ECO:0000259" key="2">
    <source>
        <dbReference type="Pfam" id="PF07007"/>
    </source>
</evidence>
<evidence type="ECO:0000313" key="4">
    <source>
        <dbReference type="Proteomes" id="UP000185766"/>
    </source>
</evidence>
<gene>
    <name evidence="3" type="ORF">SAMN05216214_11651</name>
</gene>
<keyword evidence="1" id="KW-0732">Signal</keyword>
<accession>A0A1H7RXG2</accession>
<dbReference type="RefSeq" id="WP_074870122.1">
    <property type="nucleotide sequence ID" value="NZ_FOAS01000016.1"/>
</dbReference>
<dbReference type="AlphaFoldDB" id="A0A1H7RXG2"/>
<sequence>MRYLFPVLSLVVSTSVHAGALNDCYDRVDTRPAVSQCLSQRLDTAQQEHTALASAALNEARSLDGVTDGRHRAVQRFQQAESAFNQYRQDFCSYTQALLASGNGAEQAALACLIDLTEAHTQRLRNR</sequence>
<feature type="chain" id="PRO_5010340143" description="Lysozyme inhibitor LprI-like N-terminal domain-containing protein" evidence="1">
    <location>
        <begin position="19"/>
        <end position="127"/>
    </location>
</feature>
<dbReference type="EMBL" id="FOAS01000016">
    <property type="protein sequence ID" value="SEL64912.1"/>
    <property type="molecule type" value="Genomic_DNA"/>
</dbReference>
<dbReference type="Pfam" id="PF07007">
    <property type="entry name" value="LprI"/>
    <property type="match status" value="1"/>
</dbReference>
<organism evidence="3 4">
    <name type="scientific">Atopomonas hussainii</name>
    <dbReference type="NCBI Taxonomy" id="1429083"/>
    <lineage>
        <taxon>Bacteria</taxon>
        <taxon>Pseudomonadati</taxon>
        <taxon>Pseudomonadota</taxon>
        <taxon>Gammaproteobacteria</taxon>
        <taxon>Pseudomonadales</taxon>
        <taxon>Pseudomonadaceae</taxon>
        <taxon>Atopomonas</taxon>
    </lineage>
</organism>
<evidence type="ECO:0000256" key="1">
    <source>
        <dbReference type="SAM" id="SignalP"/>
    </source>
</evidence>
<name>A0A1H7RXG2_9GAMM</name>
<evidence type="ECO:0000313" key="3">
    <source>
        <dbReference type="EMBL" id="SEL64912.1"/>
    </source>
</evidence>
<reference evidence="3 4" key="1">
    <citation type="submission" date="2016-10" db="EMBL/GenBank/DDBJ databases">
        <authorList>
            <person name="de Groot N.N."/>
        </authorList>
    </citation>
    <scope>NUCLEOTIDE SEQUENCE [LARGE SCALE GENOMIC DNA]</scope>
    <source>
        <strain evidence="3 4">JCM 19513</strain>
    </source>
</reference>